<evidence type="ECO:0000313" key="2">
    <source>
        <dbReference type="EMBL" id="QHU12220.1"/>
    </source>
</evidence>
<proteinExistence type="predicted"/>
<protein>
    <submittedName>
        <fullName evidence="2">Uncharacterized protein</fullName>
    </submittedName>
</protein>
<organism evidence="2">
    <name type="scientific">viral metagenome</name>
    <dbReference type="NCBI Taxonomy" id="1070528"/>
    <lineage>
        <taxon>unclassified sequences</taxon>
        <taxon>metagenomes</taxon>
        <taxon>organismal metagenomes</taxon>
    </lineage>
</organism>
<dbReference type="AlphaFoldDB" id="A0A6C0K5Z8"/>
<sequence>MGSVLPFIIWLFCVGLAAIILAVFIRQNGLEWLHRKEGFQVNLPNIRITSCPVNTDKYINAEGDTNCCEGDIVNGRCHGHEVCSLSPKTTYGLKTCSEWLINEWTRRATSYCSQAMPYYYGDMHRVGPEGCSTSQCSGDGTQPEDPAMKKCVIYKNQNDELSRVDSCTNVIAKDTMVCPQSDAVKTVLVQGGSPAMPALLQCTYTPKNHSSNDLPVNCYEPTRYELFMRAKGVTNPIDPSHDLQFCPASKAYYVDNTLSMANAKGLPAGSCPTTKVTTQTIPPAAAKDSSQPPLQAPPVNALAALMEAQGSSGKDTNINGILSKLFQK</sequence>
<reference evidence="2" key="1">
    <citation type="journal article" date="2020" name="Nature">
        <title>Giant virus diversity and host interactions through global metagenomics.</title>
        <authorList>
            <person name="Schulz F."/>
            <person name="Roux S."/>
            <person name="Paez-Espino D."/>
            <person name="Jungbluth S."/>
            <person name="Walsh D.A."/>
            <person name="Denef V.J."/>
            <person name="McMahon K.D."/>
            <person name="Konstantinidis K.T."/>
            <person name="Eloe-Fadrosh E.A."/>
            <person name="Kyrpides N.C."/>
            <person name="Woyke T."/>
        </authorList>
    </citation>
    <scope>NUCLEOTIDE SEQUENCE</scope>
    <source>
        <strain evidence="2">GVMAG-S-1101171-110</strain>
    </source>
</reference>
<feature type="transmembrane region" description="Helical" evidence="1">
    <location>
        <begin position="6"/>
        <end position="25"/>
    </location>
</feature>
<accession>A0A6C0K5Z8</accession>
<keyword evidence="1" id="KW-1133">Transmembrane helix</keyword>
<keyword evidence="1" id="KW-0472">Membrane</keyword>
<keyword evidence="1" id="KW-0812">Transmembrane</keyword>
<dbReference type="EMBL" id="MN740798">
    <property type="protein sequence ID" value="QHU12220.1"/>
    <property type="molecule type" value="Genomic_DNA"/>
</dbReference>
<evidence type="ECO:0000256" key="1">
    <source>
        <dbReference type="SAM" id="Phobius"/>
    </source>
</evidence>
<name>A0A6C0K5Z8_9ZZZZ</name>